<name>A0ABV1I313_9FIRM</name>
<dbReference type="Pfam" id="PF08757">
    <property type="entry name" value="CotH"/>
    <property type="match status" value="1"/>
</dbReference>
<dbReference type="GO" id="GO:0016301">
    <property type="term" value="F:kinase activity"/>
    <property type="evidence" value="ECO:0007669"/>
    <property type="project" value="UniProtKB-KW"/>
</dbReference>
<dbReference type="InterPro" id="IPR014867">
    <property type="entry name" value="Spore_coat_CotH_CotH2/3/7"/>
</dbReference>
<dbReference type="InterPro" id="IPR026876">
    <property type="entry name" value="Fn3_assoc_repeat"/>
</dbReference>
<evidence type="ECO:0000313" key="1">
    <source>
        <dbReference type="EMBL" id="MEQ2579556.1"/>
    </source>
</evidence>
<dbReference type="Pfam" id="PF13287">
    <property type="entry name" value="Fn3_assoc"/>
    <property type="match status" value="1"/>
</dbReference>
<proteinExistence type="predicted"/>
<keyword evidence="1" id="KW-0808">Transferase</keyword>
<dbReference type="RefSeq" id="WP_349144813.1">
    <property type="nucleotide sequence ID" value="NZ_JBBMFC010000023.1"/>
</dbReference>
<accession>A0ABV1I313</accession>
<comment type="caution">
    <text evidence="1">The sequence shown here is derived from an EMBL/GenBank/DDBJ whole genome shotgun (WGS) entry which is preliminary data.</text>
</comment>
<keyword evidence="1" id="KW-0418">Kinase</keyword>
<sequence length="558" mass="64884">MDRRKITRVLAVLAASAVLLFGFLIAQRLADYYKDSDVVQTSQEDSFYVGDLTLELTTRGGYPVYYSTDGSVPSTENSALYSGPLVFESGDQVQSVTVRARAYHPASGEWGELFTRTYFYAKDEQTLQNRYSTYIVCVTSDPYNLYDYEYGILTEGKIRDEYVASEEYQPDLQTQPANFTQRGRTWERPAHIEILTPEGERVIDQDAGIRVFGHASRQSYRKSLKLYARDEYGKAEFDYPLFSDNVGKATGEVESAYKRLVLRNNGTDKAVTLFREELFQTLISQIEGVDSKSVAPIAVYLNGVYYNCEWMQEVYDEVYMEANYGTSGDGYYEIVTVWDDTPDAELNRKEQQAKKDYKDLVTYASEDLTDDTVFEEFSSLVDVENLLQYFAIETYIANWDWPQNNIKMYRYYSPGDAYGEDRQDGRWRYLYYDMEAGFNLYNAPAEEWRSIQDALDGNKLFAAVMKRTDMQERFAYYLEQCIQNYFTEEKVTAAIEQLKALRDQELEANIEQKKSQDPTYSMSLENIDQNIEVIYDFVQQRPDMIRQQMQELYGIYMK</sequence>
<dbReference type="EMBL" id="JBBMFC010000023">
    <property type="protein sequence ID" value="MEQ2579556.1"/>
    <property type="molecule type" value="Genomic_DNA"/>
</dbReference>
<reference evidence="1 2" key="1">
    <citation type="submission" date="2024-03" db="EMBL/GenBank/DDBJ databases">
        <title>Human intestinal bacterial collection.</title>
        <authorList>
            <person name="Pauvert C."/>
            <person name="Hitch T.C.A."/>
            <person name="Clavel T."/>
        </authorList>
    </citation>
    <scope>NUCLEOTIDE SEQUENCE [LARGE SCALE GENOMIC DNA]</scope>
    <source>
        <strain evidence="1 2">CLA-AA-H78B</strain>
    </source>
</reference>
<keyword evidence="2" id="KW-1185">Reference proteome</keyword>
<protein>
    <submittedName>
        <fullName evidence="1">CotH kinase family protein</fullName>
    </submittedName>
</protein>
<gene>
    <name evidence="1" type="ORF">WMO62_12055</name>
</gene>
<dbReference type="Proteomes" id="UP001470288">
    <property type="component" value="Unassembled WGS sequence"/>
</dbReference>
<evidence type="ECO:0000313" key="2">
    <source>
        <dbReference type="Proteomes" id="UP001470288"/>
    </source>
</evidence>
<organism evidence="1 2">
    <name type="scientific">Hominiventricola aquisgranensis</name>
    <dbReference type="NCBI Taxonomy" id="3133164"/>
    <lineage>
        <taxon>Bacteria</taxon>
        <taxon>Bacillati</taxon>
        <taxon>Bacillota</taxon>
        <taxon>Clostridia</taxon>
        <taxon>Lachnospirales</taxon>
        <taxon>Lachnospiraceae</taxon>
        <taxon>Hominiventricola</taxon>
    </lineage>
</organism>